<name>A0AA40DYL3_9PEZI</name>
<dbReference type="Proteomes" id="UP001172159">
    <property type="component" value="Unassembled WGS sequence"/>
</dbReference>
<keyword evidence="9" id="KW-0326">Glycosidase</keyword>
<evidence type="ECO:0000256" key="2">
    <source>
        <dbReference type="ARBA" id="ARBA00004922"/>
    </source>
</evidence>
<dbReference type="PANTHER" id="PTHR11742:SF89">
    <property type="entry name" value="ALPHA-1,2-MANNOSIDASE"/>
    <property type="match status" value="1"/>
</dbReference>
<dbReference type="SUPFAM" id="SSF48225">
    <property type="entry name" value="Seven-hairpin glycosidases"/>
    <property type="match status" value="1"/>
</dbReference>
<keyword evidence="5 8" id="KW-1015">Disulfide bond</keyword>
<evidence type="ECO:0000256" key="3">
    <source>
        <dbReference type="ARBA" id="ARBA00007658"/>
    </source>
</evidence>
<dbReference type="GO" id="GO:0004571">
    <property type="term" value="F:mannosyl-oligosaccharide 1,2-alpha-mannosidase activity"/>
    <property type="evidence" value="ECO:0007669"/>
    <property type="project" value="InterPro"/>
</dbReference>
<accession>A0AA40DYL3</accession>
<dbReference type="InterPro" id="IPR012341">
    <property type="entry name" value="6hp_glycosidase-like_sf"/>
</dbReference>
<evidence type="ECO:0000256" key="8">
    <source>
        <dbReference type="PIRSR" id="PIRSR601382-3"/>
    </source>
</evidence>
<dbReference type="AlphaFoldDB" id="A0AA40DYL3"/>
<dbReference type="PANTHER" id="PTHR11742">
    <property type="entry name" value="MANNOSYL-OLIGOSACCHARIDE ALPHA-1,2-MANNOSIDASE-RELATED"/>
    <property type="match status" value="1"/>
</dbReference>
<keyword evidence="10" id="KW-0472">Membrane</keyword>
<proteinExistence type="inferred from homology"/>
<feature type="transmembrane region" description="Helical" evidence="10">
    <location>
        <begin position="7"/>
        <end position="27"/>
    </location>
</feature>
<gene>
    <name evidence="11" type="ORF">B0T21DRAFT_414459</name>
</gene>
<dbReference type="EMBL" id="JAUKTV010000012">
    <property type="protein sequence ID" value="KAK0721264.1"/>
    <property type="molecule type" value="Genomic_DNA"/>
</dbReference>
<feature type="active site" description="Proton donor" evidence="6">
    <location>
        <position position="178"/>
    </location>
</feature>
<evidence type="ECO:0000256" key="6">
    <source>
        <dbReference type="PIRSR" id="PIRSR601382-1"/>
    </source>
</evidence>
<feature type="active site" description="Proton donor" evidence="6">
    <location>
        <position position="430"/>
    </location>
</feature>
<evidence type="ECO:0000313" key="11">
    <source>
        <dbReference type="EMBL" id="KAK0721264.1"/>
    </source>
</evidence>
<evidence type="ECO:0000256" key="5">
    <source>
        <dbReference type="ARBA" id="ARBA00023157"/>
    </source>
</evidence>
<dbReference type="EC" id="3.2.1.-" evidence="9"/>
<feature type="active site" evidence="6">
    <location>
        <position position="476"/>
    </location>
</feature>
<comment type="caution">
    <text evidence="11">The sequence shown here is derived from an EMBL/GenBank/DDBJ whole genome shotgun (WGS) entry which is preliminary data.</text>
</comment>
<dbReference type="Pfam" id="PF01532">
    <property type="entry name" value="Glyco_hydro_47"/>
    <property type="match status" value="1"/>
</dbReference>
<sequence>MIRSRRIVRVFFAVIVFFVVVALFRPFDSPLQPRPPPVEVDPLIPFQRSSFDWTTVRQRYPASLAHSLPTGSPKRFPSVQHHFRGYVHDATTRKRQEAVRSAFERSWNSYKTHAWLRDELAPVSGGGKTTFGGWAATLVDALDTLWIMDFRDEFLSAATAAAQLDWANTTETSANLFETTIRHLGGLLSAYDLSGQKALLEKATELGNMLYMAFDTPNRLPGFWLNFDDAKNGAQIAGTNDPSACPASLSLEFTRLSQLTGDPKFYDAVSRVTDFLERTQASSRLPGMWPKLMNFRDETVDHEIGFTLGALSDSLYEYLPKMAILLGGREPRYEKMHRAAMEVVVEHLVFRPMVPPEENPHDILFVGDAYVHSDRIDHVPEGQHLSCFVGGMFGLGGKLFNVPQHVDIGERIARGCAWAYDAFPTGLMPEIFGLVRCGSAKEPCVWDETKWQKDGDKGLKKGFSNARDPRYILRPEAIESLFLLYRMTGKGELRDVAWRMFESIIKSTETELAYSAIADVTAEGETKKTDSMESFFLAETLKYFYLMFSPPDVISLDKFVFNTEAHPFRRPK</sequence>
<keyword evidence="4 9" id="KW-0378">Hydrolase</keyword>
<comment type="pathway">
    <text evidence="2">Protein modification; protein glycosylation.</text>
</comment>
<evidence type="ECO:0000256" key="1">
    <source>
        <dbReference type="ARBA" id="ARBA00001913"/>
    </source>
</evidence>
<dbReference type="GO" id="GO:0036503">
    <property type="term" value="P:ERAD pathway"/>
    <property type="evidence" value="ECO:0007669"/>
    <property type="project" value="UniProtKB-ARBA"/>
</dbReference>
<dbReference type="Gene3D" id="1.50.10.10">
    <property type="match status" value="1"/>
</dbReference>
<dbReference type="GO" id="GO:0005783">
    <property type="term" value="C:endoplasmic reticulum"/>
    <property type="evidence" value="ECO:0007669"/>
    <property type="project" value="TreeGrafter"/>
</dbReference>
<evidence type="ECO:0000256" key="10">
    <source>
        <dbReference type="SAM" id="Phobius"/>
    </source>
</evidence>
<evidence type="ECO:0000256" key="4">
    <source>
        <dbReference type="ARBA" id="ARBA00022801"/>
    </source>
</evidence>
<reference evidence="11" key="1">
    <citation type="submission" date="2023-06" db="EMBL/GenBank/DDBJ databases">
        <title>Genome-scale phylogeny and comparative genomics of the fungal order Sordariales.</title>
        <authorList>
            <consortium name="Lawrence Berkeley National Laboratory"/>
            <person name="Hensen N."/>
            <person name="Bonometti L."/>
            <person name="Westerberg I."/>
            <person name="Brannstrom I.O."/>
            <person name="Guillou S."/>
            <person name="Cros-Aarteil S."/>
            <person name="Calhoun S."/>
            <person name="Haridas S."/>
            <person name="Kuo A."/>
            <person name="Mondo S."/>
            <person name="Pangilinan J."/>
            <person name="Riley R."/>
            <person name="Labutti K."/>
            <person name="Andreopoulos B."/>
            <person name="Lipzen A."/>
            <person name="Chen C."/>
            <person name="Yanf M."/>
            <person name="Daum C."/>
            <person name="Ng V."/>
            <person name="Clum A."/>
            <person name="Steindorff A."/>
            <person name="Ohm R."/>
            <person name="Martin F."/>
            <person name="Silar P."/>
            <person name="Natvig D."/>
            <person name="Lalanne C."/>
            <person name="Gautier V."/>
            <person name="Ament-Velasquez S.L."/>
            <person name="Kruys A."/>
            <person name="Hutchinson M.I."/>
            <person name="Powell A.J."/>
            <person name="Barry K."/>
            <person name="Miller A.N."/>
            <person name="Grigoriev I.V."/>
            <person name="Debuchy R."/>
            <person name="Gladieux P."/>
            <person name="Thoren M.H."/>
            <person name="Johannesson H."/>
        </authorList>
    </citation>
    <scope>NUCLEOTIDE SEQUENCE</scope>
    <source>
        <strain evidence="11">CBS 540.89</strain>
    </source>
</reference>
<keyword evidence="7" id="KW-0479">Metal-binding</keyword>
<dbReference type="InterPro" id="IPR050749">
    <property type="entry name" value="Glycosyl_Hydrolase_47"/>
</dbReference>
<comment type="cofactor">
    <cofactor evidence="1 7">
        <name>Ca(2+)</name>
        <dbReference type="ChEBI" id="CHEBI:29108"/>
    </cofactor>
</comment>
<keyword evidence="10" id="KW-0812">Transmembrane</keyword>
<dbReference type="FunFam" id="1.50.10.10:FF:000037">
    <property type="entry name" value="alpha-1,2-Mannosidase"/>
    <property type="match status" value="1"/>
</dbReference>
<dbReference type="GO" id="GO:0005509">
    <property type="term" value="F:calcium ion binding"/>
    <property type="evidence" value="ECO:0007669"/>
    <property type="project" value="InterPro"/>
</dbReference>
<organism evidence="11 12">
    <name type="scientific">Apiosordaria backusii</name>
    <dbReference type="NCBI Taxonomy" id="314023"/>
    <lineage>
        <taxon>Eukaryota</taxon>
        <taxon>Fungi</taxon>
        <taxon>Dikarya</taxon>
        <taxon>Ascomycota</taxon>
        <taxon>Pezizomycotina</taxon>
        <taxon>Sordariomycetes</taxon>
        <taxon>Sordariomycetidae</taxon>
        <taxon>Sordariales</taxon>
        <taxon>Lasiosphaeriaceae</taxon>
        <taxon>Apiosordaria</taxon>
    </lineage>
</organism>
<feature type="active site" evidence="6">
    <location>
        <position position="313"/>
    </location>
</feature>
<comment type="similarity">
    <text evidence="3 9">Belongs to the glycosyl hydrolase 47 family.</text>
</comment>
<evidence type="ECO:0000256" key="7">
    <source>
        <dbReference type="PIRSR" id="PIRSR601382-2"/>
    </source>
</evidence>
<keyword evidence="7" id="KW-0106">Calcium</keyword>
<feature type="binding site" evidence="7">
    <location>
        <position position="563"/>
    </location>
    <ligand>
        <name>Ca(2+)</name>
        <dbReference type="ChEBI" id="CHEBI:29108"/>
    </ligand>
</feature>
<dbReference type="GO" id="GO:0005975">
    <property type="term" value="P:carbohydrate metabolic process"/>
    <property type="evidence" value="ECO:0007669"/>
    <property type="project" value="InterPro"/>
</dbReference>
<protein>
    <recommendedName>
        <fullName evidence="9">alpha-1,2-Mannosidase</fullName>
        <ecNumber evidence="9">3.2.1.-</ecNumber>
    </recommendedName>
</protein>
<evidence type="ECO:0000256" key="9">
    <source>
        <dbReference type="RuleBase" id="RU361193"/>
    </source>
</evidence>
<dbReference type="PRINTS" id="PR00747">
    <property type="entry name" value="GLYHDRLASE47"/>
</dbReference>
<dbReference type="InterPro" id="IPR036026">
    <property type="entry name" value="Seven-hairpin_glycosidases"/>
</dbReference>
<dbReference type="InterPro" id="IPR001382">
    <property type="entry name" value="Glyco_hydro_47"/>
</dbReference>
<keyword evidence="12" id="KW-1185">Reference proteome</keyword>
<keyword evidence="10" id="KW-1133">Transmembrane helix</keyword>
<feature type="disulfide bond" evidence="8">
    <location>
        <begin position="387"/>
        <end position="416"/>
    </location>
</feature>
<dbReference type="GO" id="GO:0016020">
    <property type="term" value="C:membrane"/>
    <property type="evidence" value="ECO:0007669"/>
    <property type="project" value="InterPro"/>
</dbReference>
<evidence type="ECO:0000313" key="12">
    <source>
        <dbReference type="Proteomes" id="UP001172159"/>
    </source>
</evidence>